<organism evidence="2">
    <name type="scientific">Siphoviridae sp. ctJLl6</name>
    <dbReference type="NCBI Taxonomy" id="2827836"/>
    <lineage>
        <taxon>Viruses</taxon>
        <taxon>Duplodnaviria</taxon>
        <taxon>Heunggongvirae</taxon>
        <taxon>Uroviricota</taxon>
        <taxon>Caudoviricetes</taxon>
    </lineage>
</organism>
<evidence type="ECO:0000313" key="2">
    <source>
        <dbReference type="EMBL" id="DAF48203.1"/>
    </source>
</evidence>
<dbReference type="EMBL" id="BK032565">
    <property type="protein sequence ID" value="DAF48203.1"/>
    <property type="molecule type" value="Genomic_DNA"/>
</dbReference>
<evidence type="ECO:0000256" key="1">
    <source>
        <dbReference type="SAM" id="MobiDB-lite"/>
    </source>
</evidence>
<accession>A0A8S5SBL0</accession>
<name>A0A8S5SBL0_9CAUD</name>
<sequence length="551" mass="63616">MSEEIKRKRGRPPKNKTTQELNTIQTSDDMNSIDKRSYEFNSYSFSNQLIDSIFSCGLYDYFTKEQIKNILRDPIENHEEAIMLSDFVYTKNGMVSNSIDYMQALLCLDRIIACTSKRNKQKSKNNKELMRATLKTIDDKSFVRDALHTEMRQGIAFYYFDVRKKNNNLTKYMTDYEVENIVEINEVGINARMVTLPWRYTKIVGKKNGRYVLAFNLRYFDDYTGEKLERKLRKYPREIVDGYNKRRQGNNVVGDWLILDNDKTLCRKIKCKDSEAWGRSLVIAVLEDVLYKDYFTDTKRNVLDEINNSIIYQTFPEGRDKGTCSLSKAQQEAQHNTVKSAVVNKNNRGGISFFSVASGTKLNKIEVNCDIFDSKNESNLNENISQGLGICGSLIGAMATGNFSSSQSNLEMITAKLYTWAYEWQNELNHVINKNIIKDDNNKVEVYYFPTSFVNKQNFFDMMKSLYMEASGSLTYLIASTGLDPELYLNVLDEEYESGLFDKYEPHKTAYTKSDKQNSESGRPIVENPTNENTIRSKSNNSNETPRPSTK</sequence>
<reference evidence="2" key="1">
    <citation type="journal article" date="2021" name="Proc. Natl. Acad. Sci. U.S.A.">
        <title>A Catalog of Tens of Thousands of Viruses from Human Metagenomes Reveals Hidden Associations with Chronic Diseases.</title>
        <authorList>
            <person name="Tisza M.J."/>
            <person name="Buck C.B."/>
        </authorList>
    </citation>
    <scope>NUCLEOTIDE SEQUENCE</scope>
    <source>
        <strain evidence="2">CtJLl6</strain>
    </source>
</reference>
<feature type="compositionally biased region" description="Polar residues" evidence="1">
    <location>
        <begin position="528"/>
        <end position="551"/>
    </location>
</feature>
<feature type="region of interest" description="Disordered" evidence="1">
    <location>
        <begin position="510"/>
        <end position="551"/>
    </location>
</feature>
<proteinExistence type="predicted"/>
<protein>
    <submittedName>
        <fullName evidence="2">Portal protein</fullName>
    </submittedName>
</protein>
<feature type="region of interest" description="Disordered" evidence="1">
    <location>
        <begin position="1"/>
        <end position="20"/>
    </location>
</feature>